<proteinExistence type="predicted"/>
<dbReference type="Proteomes" id="UP001500466">
    <property type="component" value="Unassembled WGS sequence"/>
</dbReference>
<sequence>MVDSVQALSGRFVDLTAALLQGREAQPSSGQPGGLRDRFSRAMTGAGLKVDVAAGMRDLVLRGTALGPQGQWIVAAANSGLATLAFKHRNYDAALSHLGGAVAAGYSNCVALNDPVFRPFWGDPRFTAIYGRMRVSEADLDELLWLTREIQAMSREATQASIDNIGRHDTGVSLLAQAPLPIREPQTAGVFVARLELIAVQRVLQHLAMNSDINRSSNNISLSLIDDSWDERQARRDSWEADRVERARQRAAEARAFRERPGAGRALMPCPPLGSLVV</sequence>
<dbReference type="RefSeq" id="WP_345678787.1">
    <property type="nucleotide sequence ID" value="NZ_BAABHS010000024.1"/>
</dbReference>
<evidence type="ECO:0000313" key="1">
    <source>
        <dbReference type="EMBL" id="GAA4981956.1"/>
    </source>
</evidence>
<organism evidence="1 2">
    <name type="scientific">Yinghuangia aomiensis</name>
    <dbReference type="NCBI Taxonomy" id="676205"/>
    <lineage>
        <taxon>Bacteria</taxon>
        <taxon>Bacillati</taxon>
        <taxon>Actinomycetota</taxon>
        <taxon>Actinomycetes</taxon>
        <taxon>Kitasatosporales</taxon>
        <taxon>Streptomycetaceae</taxon>
        <taxon>Yinghuangia</taxon>
    </lineage>
</organism>
<reference evidence="2" key="1">
    <citation type="journal article" date="2019" name="Int. J. Syst. Evol. Microbiol.">
        <title>The Global Catalogue of Microorganisms (GCM) 10K type strain sequencing project: providing services to taxonomists for standard genome sequencing and annotation.</title>
        <authorList>
            <consortium name="The Broad Institute Genomics Platform"/>
            <consortium name="The Broad Institute Genome Sequencing Center for Infectious Disease"/>
            <person name="Wu L."/>
            <person name="Ma J."/>
        </authorList>
    </citation>
    <scope>NUCLEOTIDE SEQUENCE [LARGE SCALE GENOMIC DNA]</scope>
    <source>
        <strain evidence="2">JCM 17986</strain>
    </source>
</reference>
<evidence type="ECO:0000313" key="2">
    <source>
        <dbReference type="Proteomes" id="UP001500466"/>
    </source>
</evidence>
<name>A0ABP9HY08_9ACTN</name>
<dbReference type="EMBL" id="BAABHS010000024">
    <property type="protein sequence ID" value="GAA4981956.1"/>
    <property type="molecule type" value="Genomic_DNA"/>
</dbReference>
<protein>
    <submittedName>
        <fullName evidence="1">Uncharacterized protein</fullName>
    </submittedName>
</protein>
<comment type="caution">
    <text evidence="1">The sequence shown here is derived from an EMBL/GenBank/DDBJ whole genome shotgun (WGS) entry which is preliminary data.</text>
</comment>
<keyword evidence="2" id="KW-1185">Reference proteome</keyword>
<gene>
    <name evidence="1" type="ORF">GCM10023205_59160</name>
</gene>
<accession>A0ABP9HY08</accession>